<dbReference type="EMBL" id="AP028056">
    <property type="protein sequence ID" value="BEH00966.1"/>
    <property type="molecule type" value="Genomic_DNA"/>
</dbReference>
<feature type="region of interest" description="Disordered" evidence="1">
    <location>
        <begin position="116"/>
        <end position="137"/>
    </location>
</feature>
<dbReference type="KEGG" id="broo:brsh051_02470"/>
<dbReference type="InterPro" id="IPR002372">
    <property type="entry name" value="PQQ_rpt_dom"/>
</dbReference>
<dbReference type="Pfam" id="PF13360">
    <property type="entry name" value="PQQ_2"/>
    <property type="match status" value="1"/>
</dbReference>
<evidence type="ECO:0000313" key="3">
    <source>
        <dbReference type="EMBL" id="BEH00966.1"/>
    </source>
</evidence>
<name>A0AAN0K6Y7_9ACTN</name>
<sequence length="522" mass="55426">MPDVEAGQYLATSGHREFLSNGPQTTIIETSHLPGAIAFSDPPLIMQQVLDTISYEQASAGYWIREIWQTRSAITSRLLMLSDDAGLVLYAIDGTDRLAFDSGLVELPADAVPGASWTSQATATDTDGVSTSWSRTGSIGSAAEQGCLEITTTDRYRDTETTSVTTRCPQRGIVAVDQAAAGEPPAVDTSGLRLRPHPDLMPASDPITTTILTGEVAMAVGMTTPPVAVGDGLVFANRTNGQLDFVSPGANGQWTLSTVRRPGLDMTASLDAGEMVVAATTDRALVAYDRHGRWVWQADLPDIASDLFWVDDEAAAALTLDGQLTIFAVSDGRTIRTTDMPAGSTVGPAVVQGDSGALIATASERQIAILNAEDRVTTLEVRDDVRSLAMTHQAVVVSDVTADLTAFTLAGDRLWRVGMPDSCRQLVATDELVVCRLPNAIAAIDPASGRVIWRAELSALAIYVADGQILSMGRQTTTLLSTSGDELGSWQIERTASNTWAVPMTGGLLVTSDIGEFEWWPA</sequence>
<evidence type="ECO:0000259" key="2">
    <source>
        <dbReference type="Pfam" id="PF13360"/>
    </source>
</evidence>
<dbReference type="Proteomes" id="UP001431656">
    <property type="component" value="Chromosome"/>
</dbReference>
<organism evidence="3 4">
    <name type="scientific">Brooklawnia propionicigenes</name>
    <dbReference type="NCBI Taxonomy" id="3041175"/>
    <lineage>
        <taxon>Bacteria</taxon>
        <taxon>Bacillati</taxon>
        <taxon>Actinomycetota</taxon>
        <taxon>Actinomycetes</taxon>
        <taxon>Propionibacteriales</taxon>
        <taxon>Propionibacteriaceae</taxon>
        <taxon>Brooklawnia</taxon>
    </lineage>
</organism>
<dbReference type="InterPro" id="IPR015943">
    <property type="entry name" value="WD40/YVTN_repeat-like_dom_sf"/>
</dbReference>
<reference evidence="3" key="1">
    <citation type="journal article" date="2024" name="Int. J. Syst. Evol. Microbiol.">
        <title>Brooklawnia propionicigenes sp. nov., a facultatively anaerobic, propionate-producing bacterium isolated from a methanogenic reactor treating waste from cattle farms.</title>
        <authorList>
            <person name="Akita Y."/>
            <person name="Ueki A."/>
            <person name="Tonouchi A."/>
            <person name="Sugawara Y."/>
            <person name="Honma S."/>
            <person name="Kaku N."/>
            <person name="Ueki K."/>
        </authorList>
    </citation>
    <scope>NUCLEOTIDE SEQUENCE</scope>
    <source>
        <strain evidence="3">SH051</strain>
    </source>
</reference>
<protein>
    <recommendedName>
        <fullName evidence="2">Pyrrolo-quinoline quinone repeat domain-containing protein</fullName>
    </recommendedName>
</protein>
<proteinExistence type="predicted"/>
<dbReference type="SUPFAM" id="SSF50998">
    <property type="entry name" value="Quinoprotein alcohol dehydrogenase-like"/>
    <property type="match status" value="1"/>
</dbReference>
<feature type="domain" description="Pyrrolo-quinoline quinone repeat" evidence="2">
    <location>
        <begin position="403"/>
        <end position="495"/>
    </location>
</feature>
<accession>A0AAN0K6Y7</accession>
<keyword evidence="4" id="KW-1185">Reference proteome</keyword>
<evidence type="ECO:0000256" key="1">
    <source>
        <dbReference type="SAM" id="MobiDB-lite"/>
    </source>
</evidence>
<dbReference type="InterPro" id="IPR011047">
    <property type="entry name" value="Quinoprotein_ADH-like_sf"/>
</dbReference>
<dbReference type="Gene3D" id="2.130.10.10">
    <property type="entry name" value="YVTN repeat-like/Quinoprotein amine dehydrogenase"/>
    <property type="match status" value="1"/>
</dbReference>
<dbReference type="AlphaFoldDB" id="A0AAN0K6Y7"/>
<gene>
    <name evidence="3" type="ORF">brsh051_02470</name>
</gene>
<evidence type="ECO:0000313" key="4">
    <source>
        <dbReference type="Proteomes" id="UP001431656"/>
    </source>
</evidence>
<feature type="region of interest" description="Disordered" evidence="1">
    <location>
        <begin position="180"/>
        <end position="201"/>
    </location>
</feature>